<name>A0A9X1LVR4_9MICO</name>
<proteinExistence type="predicted"/>
<accession>A0A9X1LVR4</accession>
<dbReference type="RefSeq" id="WP_229384650.1">
    <property type="nucleotide sequence ID" value="NZ_JAGTTN010000003.1"/>
</dbReference>
<comment type="caution">
    <text evidence="2">The sequence shown here is derived from an EMBL/GenBank/DDBJ whole genome shotgun (WGS) entry which is preliminary data.</text>
</comment>
<keyword evidence="1" id="KW-0472">Membrane</keyword>
<dbReference type="EMBL" id="JAGTTN010000003">
    <property type="protein sequence ID" value="MCC2032686.1"/>
    <property type="molecule type" value="Genomic_DNA"/>
</dbReference>
<protein>
    <submittedName>
        <fullName evidence="2">Uncharacterized protein</fullName>
    </submittedName>
</protein>
<keyword evidence="3" id="KW-1185">Reference proteome</keyword>
<evidence type="ECO:0000313" key="2">
    <source>
        <dbReference type="EMBL" id="MCC2032686.1"/>
    </source>
</evidence>
<feature type="transmembrane region" description="Helical" evidence="1">
    <location>
        <begin position="58"/>
        <end position="85"/>
    </location>
</feature>
<gene>
    <name evidence="2" type="ORF">KEC57_10895</name>
</gene>
<dbReference type="Proteomes" id="UP001139354">
    <property type="component" value="Unassembled WGS sequence"/>
</dbReference>
<evidence type="ECO:0000256" key="1">
    <source>
        <dbReference type="SAM" id="Phobius"/>
    </source>
</evidence>
<reference evidence="2" key="1">
    <citation type="submission" date="2021-04" db="EMBL/GenBank/DDBJ databases">
        <title>Microbacterium tenobrionis sp. nov. and Microbacterium allomyrinae sp. nov., isolated from larvae of Tenobrio molitor and Allomyrina dichotoma, respectively.</title>
        <authorList>
            <person name="Lee S.D."/>
        </authorList>
    </citation>
    <scope>NUCLEOTIDE SEQUENCE</scope>
    <source>
        <strain evidence="2">BWT-G7</strain>
    </source>
</reference>
<keyword evidence="1" id="KW-1133">Transmembrane helix</keyword>
<organism evidence="2 3">
    <name type="scientific">Microbacterium allomyrinae</name>
    <dbReference type="NCBI Taxonomy" id="2830666"/>
    <lineage>
        <taxon>Bacteria</taxon>
        <taxon>Bacillati</taxon>
        <taxon>Actinomycetota</taxon>
        <taxon>Actinomycetes</taxon>
        <taxon>Micrococcales</taxon>
        <taxon>Microbacteriaceae</taxon>
        <taxon>Microbacterium</taxon>
    </lineage>
</organism>
<sequence>MVDHQERDDGTLDQLLGAAAPSRTIVTPAIEDELARMTVAAKDEGRSADRPRRAKRTAAVGVILAVLLGGAGAATAATIGEWPWWAEKPDGKYFYTAPSGEACEVRIGKFESSDPAVEAIMRDVQGWEVALDDGAIAAAFEAEKETHRQFEADMRAQGNEPYVQSEAVLYELAIYRVIQEYADDKLAAQGVDLREVSNGPLELGWSGEIKCAEATGE</sequence>
<evidence type="ECO:0000313" key="3">
    <source>
        <dbReference type="Proteomes" id="UP001139354"/>
    </source>
</evidence>
<keyword evidence="1" id="KW-0812">Transmembrane</keyword>
<dbReference type="AlphaFoldDB" id="A0A9X1LVR4"/>